<protein>
    <submittedName>
        <fullName evidence="1">Uncharacterized protein</fullName>
    </submittedName>
</protein>
<dbReference type="Proteomes" id="UP000594620">
    <property type="component" value="Segment"/>
</dbReference>
<sequence>MINHGNGIFTVKGLTEAHEAMAVRAKELRAQNIPLEKILPAIRGWAYSLKRAHKSIYINNTAHITFLAESAGQFENTAIVITNTEY</sequence>
<gene>
    <name evidence="1" type="ORF">GECvBN7_gp019</name>
</gene>
<dbReference type="GeneID" id="99978796"/>
<dbReference type="RefSeq" id="YP_011816393.1">
    <property type="nucleotide sequence ID" value="NC_103215.1"/>
</dbReference>
<name>A0A7S9XCZ0_9CAUD</name>
<organism evidence="1 2">
    <name type="scientific">Salmonella phage GEC_vB_N7</name>
    <dbReference type="NCBI Taxonomy" id="2777380"/>
    <lineage>
        <taxon>Viruses</taxon>
        <taxon>Duplodnaviria</taxon>
        <taxon>Heunggongvirae</taxon>
        <taxon>Uroviricota</taxon>
        <taxon>Caudoviricetes</taxon>
        <taxon>Demerecviridae</taxon>
        <taxon>Markadamsvirinae</taxon>
        <taxon>Epseptimavirus</taxon>
        <taxon>Epseptimavirus N7</taxon>
    </lineage>
</organism>
<evidence type="ECO:0000313" key="2">
    <source>
        <dbReference type="Proteomes" id="UP000594620"/>
    </source>
</evidence>
<proteinExistence type="predicted"/>
<reference evidence="1 2" key="1">
    <citation type="submission" date="2020-09" db="EMBL/GenBank/DDBJ databases">
        <authorList>
            <person name="Makalatia K."/>
            <person name="Wagemans J."/>
        </authorList>
    </citation>
    <scope>NUCLEOTIDE SEQUENCE [LARGE SCALE GENOMIC DNA]</scope>
</reference>
<evidence type="ECO:0000313" key="1">
    <source>
        <dbReference type="EMBL" id="QPI15462.1"/>
    </source>
</evidence>
<keyword evidence="2" id="KW-1185">Reference proteome</keyword>
<accession>A0A7S9XCZ0</accession>
<dbReference type="EMBL" id="MW006481">
    <property type="protein sequence ID" value="QPI15462.1"/>
    <property type="molecule type" value="Genomic_DNA"/>
</dbReference>